<name>A0AA39M8Y8_9BILA</name>
<dbReference type="Proteomes" id="UP001175271">
    <property type="component" value="Unassembled WGS sequence"/>
</dbReference>
<comment type="caution">
    <text evidence="2">The sequence shown here is derived from an EMBL/GenBank/DDBJ whole genome shotgun (WGS) entry which is preliminary data.</text>
</comment>
<feature type="signal peptide" evidence="1">
    <location>
        <begin position="1"/>
        <end position="21"/>
    </location>
</feature>
<evidence type="ECO:0000313" key="2">
    <source>
        <dbReference type="EMBL" id="KAK0425402.1"/>
    </source>
</evidence>
<reference evidence="2" key="1">
    <citation type="submission" date="2023-06" db="EMBL/GenBank/DDBJ databases">
        <title>Genomic analysis of the entomopathogenic nematode Steinernema hermaphroditum.</title>
        <authorList>
            <person name="Schwarz E.M."/>
            <person name="Heppert J.K."/>
            <person name="Baniya A."/>
            <person name="Schwartz H.T."/>
            <person name="Tan C.-H."/>
            <person name="Antoshechkin I."/>
            <person name="Sternberg P.W."/>
            <person name="Goodrich-Blair H."/>
            <person name="Dillman A.R."/>
        </authorList>
    </citation>
    <scope>NUCLEOTIDE SEQUENCE</scope>
    <source>
        <strain evidence="2">PS9179</strain>
        <tissue evidence="2">Whole animal</tissue>
    </source>
</reference>
<proteinExistence type="predicted"/>
<accession>A0AA39M8Y8</accession>
<gene>
    <name evidence="2" type="ORF">QR680_009183</name>
</gene>
<feature type="chain" id="PRO_5041403930" evidence="1">
    <location>
        <begin position="22"/>
        <end position="210"/>
    </location>
</feature>
<dbReference type="EMBL" id="JAUCMV010000001">
    <property type="protein sequence ID" value="KAK0425402.1"/>
    <property type="molecule type" value="Genomic_DNA"/>
</dbReference>
<organism evidence="2 3">
    <name type="scientific">Steinernema hermaphroditum</name>
    <dbReference type="NCBI Taxonomy" id="289476"/>
    <lineage>
        <taxon>Eukaryota</taxon>
        <taxon>Metazoa</taxon>
        <taxon>Ecdysozoa</taxon>
        <taxon>Nematoda</taxon>
        <taxon>Chromadorea</taxon>
        <taxon>Rhabditida</taxon>
        <taxon>Tylenchina</taxon>
        <taxon>Panagrolaimomorpha</taxon>
        <taxon>Strongyloidoidea</taxon>
        <taxon>Steinernematidae</taxon>
        <taxon>Steinernema</taxon>
    </lineage>
</organism>
<dbReference type="AlphaFoldDB" id="A0AA39M8Y8"/>
<keyword evidence="3" id="KW-1185">Reference proteome</keyword>
<keyword evidence="1" id="KW-0732">Signal</keyword>
<evidence type="ECO:0000313" key="3">
    <source>
        <dbReference type="Proteomes" id="UP001175271"/>
    </source>
</evidence>
<protein>
    <submittedName>
        <fullName evidence="2">Uncharacterized protein</fullName>
    </submittedName>
</protein>
<evidence type="ECO:0000256" key="1">
    <source>
        <dbReference type="SAM" id="SignalP"/>
    </source>
</evidence>
<sequence length="210" mass="23537">MTCVVPLLASFCLCAVTIVVAAPTSSDRDTVIQRSSAAKIKGPFDFPAGTSRRRRSKREVFVEETPEEELYDAVSDQLRGLNDEQLQLLAEIVQQEMDSYDPQQALDDFEVVEVPIDFSRTELVDELFPRDRRGTPSTLDDEEDENETLLVLPGAESDLVEGPELLLIPQELVEQPEEDFGVASPVDDMELRLRIAELANLLNERAFRGL</sequence>